<protein>
    <recommendedName>
        <fullName evidence="1">Rab-GAP TBC domain-containing protein</fullName>
    </recommendedName>
</protein>
<evidence type="ECO:0000259" key="1">
    <source>
        <dbReference type="Pfam" id="PF00566"/>
    </source>
</evidence>
<dbReference type="EMBL" id="DS548567">
    <property type="protein sequence ID" value="EDR28216.1"/>
    <property type="molecule type" value="Genomic_DNA"/>
</dbReference>
<evidence type="ECO:0000313" key="3">
    <source>
        <dbReference type="Proteomes" id="UP000008076"/>
    </source>
</evidence>
<dbReference type="KEGG" id="edi:EDI_259490"/>
<dbReference type="RefSeq" id="XP_001735568.1">
    <property type="nucleotide sequence ID" value="XM_001735516.1"/>
</dbReference>
<gene>
    <name evidence="2" type="ORF">EDI_259490</name>
</gene>
<organism evidence="3">
    <name type="scientific">Entamoeba dispar (strain ATCC PRA-260 / SAW760)</name>
    <dbReference type="NCBI Taxonomy" id="370354"/>
    <lineage>
        <taxon>Eukaryota</taxon>
        <taxon>Amoebozoa</taxon>
        <taxon>Evosea</taxon>
        <taxon>Archamoebae</taxon>
        <taxon>Mastigamoebida</taxon>
        <taxon>Entamoebidae</taxon>
        <taxon>Entamoeba</taxon>
    </lineage>
</organism>
<dbReference type="AlphaFoldDB" id="B0EB68"/>
<evidence type="ECO:0000313" key="2">
    <source>
        <dbReference type="EMBL" id="EDR28216.1"/>
    </source>
</evidence>
<dbReference type="eggNOG" id="ENOG502RFXR">
    <property type="taxonomic scope" value="Eukaryota"/>
</dbReference>
<dbReference type="SUPFAM" id="SSF47923">
    <property type="entry name" value="Ypt/Rab-GAP domain of gyp1p"/>
    <property type="match status" value="1"/>
</dbReference>
<dbReference type="InterPro" id="IPR035969">
    <property type="entry name" value="Rab-GAP_TBC_sf"/>
</dbReference>
<proteinExistence type="predicted"/>
<dbReference type="VEuPathDB" id="AmoebaDB:EDI_259490"/>
<reference evidence="3" key="1">
    <citation type="submission" date="2007-12" db="EMBL/GenBank/DDBJ databases">
        <title>Annotation of Entamoeba dispar SAW760.</title>
        <authorList>
            <person name="Lorenzi H."/>
            <person name="Inman J."/>
            <person name="Schobel S."/>
            <person name="Amedeo P."/>
            <person name="Caler E."/>
        </authorList>
    </citation>
    <scope>NUCLEOTIDE SEQUENCE [LARGE SCALE GENOMIC DNA]</scope>
    <source>
        <strain evidence="3">ATCC PRA-260 / SAW760</strain>
    </source>
</reference>
<dbReference type="GeneID" id="5880527"/>
<dbReference type="Proteomes" id="UP000008076">
    <property type="component" value="Unassembled WGS sequence"/>
</dbReference>
<dbReference type="OMA" id="VIECKIS"/>
<dbReference type="OrthoDB" id="27188at2759"/>
<dbReference type="InterPro" id="IPR000195">
    <property type="entry name" value="Rab-GAP-TBC_dom"/>
</dbReference>
<sequence length="452" mass="52446">MEMNQRRRNRLYRTPYPFPATTTYGEILTTRTEVHKYNKHLPTSPDLSFLKNYSKELPKINTTPQEDILKDAQRTIVRNAHNKQEMTNKLIHILQSIEVSYGNYLPQLLHLAASLLFVSNDESMTYGVLVELIKILDDYFTDNMIGIQADVEVIKKLIIFQHSSISIINIISSVLWRWLLGCMASDFPLYTTIETIHLILLKGKYGIVSLCYGLLERTVEFDDPEAIKYYPFTIYRFGKVTEIMSTYQIPNYISFHKQELEKIKINQSFSLHFKIQSSVELLVKGVKNILSISQHESESIVKKCNNFGAKPCESLEKRFCDCQKLYKLFGGTRNEMKHLQLFGIIVWTVNGTLELRCKIIFENLNRLQKDSLMFADLETGIKRFNDYLISKKMDSSCIDVHSLRLKYPVQNITIKMLNLMCKNELSILVEGASLDIEGPMLKDKIIEMYNLI</sequence>
<name>B0EB68_ENTDS</name>
<dbReference type="Pfam" id="PF00566">
    <property type="entry name" value="RabGAP-TBC"/>
    <property type="match status" value="1"/>
</dbReference>
<accession>B0EB68</accession>
<keyword evidence="3" id="KW-1185">Reference proteome</keyword>
<feature type="domain" description="Rab-GAP TBC" evidence="1">
    <location>
        <begin position="50"/>
        <end position="217"/>
    </location>
</feature>